<dbReference type="Gene3D" id="3.50.50.60">
    <property type="entry name" value="FAD/NAD(P)-binding domain"/>
    <property type="match status" value="2"/>
</dbReference>
<dbReference type="PANTHER" id="PTHR13847">
    <property type="entry name" value="SARCOSINE DEHYDROGENASE-RELATED"/>
    <property type="match status" value="1"/>
</dbReference>
<name>A0A1E7KF01_9ACTN</name>
<evidence type="ECO:0000313" key="3">
    <source>
        <dbReference type="EMBL" id="OEV02475.1"/>
    </source>
</evidence>
<organism evidence="3 4">
    <name type="scientific">Streptomyces oceani</name>
    <dbReference type="NCBI Taxonomy" id="1075402"/>
    <lineage>
        <taxon>Bacteria</taxon>
        <taxon>Bacillati</taxon>
        <taxon>Actinomycetota</taxon>
        <taxon>Actinomycetes</taxon>
        <taxon>Kitasatosporales</taxon>
        <taxon>Streptomycetaceae</taxon>
        <taxon>Streptomyces</taxon>
    </lineage>
</organism>
<dbReference type="InterPro" id="IPR036188">
    <property type="entry name" value="FAD/NAD-bd_sf"/>
</dbReference>
<sequence length="411" mass="44778">MAGLATAWFLQERGVRVTVLDRTGVAAGSSWGNAGMLNPAFTVPLPEPSVLRYGLRSLLDRSSPVSIPPAVDRQLWSFLLAFARNCTASQWLRAMGVFAELNRRCMEAYDQLATGGVSAPVKSADPLVIACRDSQDRDHVLEEFTHMRAGGGDETDYDIVSGEELRALEPVLSAEVRTGVRVHGQYFINPPEFLRTLAEQVRERGGEIVEGFAVSQVRDLGAGRSGGGVELVPSSATPAADTVRADAVVLAGGAWLNALAQPYGVRMRVQAGRGYSFTVRPREMPTHPIYLPGQRIACNPLGDRFRVTGSMEFRSPDAPLDRRRIRTIIDSARPMFSGIDWNDRHEEWVGSRPCTPDGLPLVGPSRSPRVQIAGGHGMWGMVLGPLTGRLLADSMTGESRSPLLRHFDPLR</sequence>
<protein>
    <submittedName>
        <fullName evidence="3">Amino acid dehydrogenase</fullName>
    </submittedName>
</protein>
<dbReference type="SUPFAM" id="SSF51971">
    <property type="entry name" value="Nucleotide-binding domain"/>
    <property type="match status" value="1"/>
</dbReference>
<dbReference type="SUPFAM" id="SSF54373">
    <property type="entry name" value="FAD-linked reductases, C-terminal domain"/>
    <property type="match status" value="1"/>
</dbReference>
<comment type="caution">
    <text evidence="3">The sequence shown here is derived from an EMBL/GenBank/DDBJ whole genome shotgun (WGS) entry which is preliminary data.</text>
</comment>
<dbReference type="Pfam" id="PF01266">
    <property type="entry name" value="DAO"/>
    <property type="match status" value="1"/>
</dbReference>
<reference evidence="3 4" key="1">
    <citation type="journal article" date="2016" name="Front. Microbiol.">
        <title>Comparative Genomics Analysis of Streptomyces Species Reveals Their Adaptation to the Marine Environment and Their Diversity at the Genomic Level.</title>
        <authorList>
            <person name="Tian X."/>
            <person name="Zhang Z."/>
            <person name="Yang T."/>
            <person name="Chen M."/>
            <person name="Li J."/>
            <person name="Chen F."/>
            <person name="Yang J."/>
            <person name="Li W."/>
            <person name="Zhang B."/>
            <person name="Zhang Z."/>
            <person name="Wu J."/>
            <person name="Zhang C."/>
            <person name="Long L."/>
            <person name="Xiao J."/>
        </authorList>
    </citation>
    <scope>NUCLEOTIDE SEQUENCE [LARGE SCALE GENOMIC DNA]</scope>
    <source>
        <strain evidence="3 4">SCSIO 02100</strain>
    </source>
</reference>
<keyword evidence="4" id="KW-1185">Reference proteome</keyword>
<dbReference type="STRING" id="1075402.AN216_16400"/>
<dbReference type="Proteomes" id="UP000176101">
    <property type="component" value="Unassembled WGS sequence"/>
</dbReference>
<gene>
    <name evidence="3" type="ORF">AN216_16400</name>
</gene>
<evidence type="ECO:0000256" key="1">
    <source>
        <dbReference type="ARBA" id="ARBA00023002"/>
    </source>
</evidence>
<accession>A0A1E7KF01</accession>
<feature type="domain" description="FAD dependent oxidoreductase" evidence="2">
    <location>
        <begin position="2"/>
        <end position="393"/>
    </location>
</feature>
<dbReference type="GO" id="GO:0016491">
    <property type="term" value="F:oxidoreductase activity"/>
    <property type="evidence" value="ECO:0007669"/>
    <property type="project" value="UniProtKB-KW"/>
</dbReference>
<dbReference type="AlphaFoldDB" id="A0A1E7KF01"/>
<evidence type="ECO:0000259" key="2">
    <source>
        <dbReference type="Pfam" id="PF01266"/>
    </source>
</evidence>
<dbReference type="PATRIC" id="fig|1075402.3.peg.2217"/>
<dbReference type="InterPro" id="IPR006076">
    <property type="entry name" value="FAD-dep_OxRdtase"/>
</dbReference>
<dbReference type="Gene3D" id="3.30.9.10">
    <property type="entry name" value="D-Amino Acid Oxidase, subunit A, domain 2"/>
    <property type="match status" value="1"/>
</dbReference>
<dbReference type="PANTHER" id="PTHR13847:SF289">
    <property type="entry name" value="GLYCINE OXIDASE"/>
    <property type="match status" value="1"/>
</dbReference>
<proteinExistence type="predicted"/>
<dbReference type="OrthoDB" id="9806257at2"/>
<dbReference type="GO" id="GO:0005737">
    <property type="term" value="C:cytoplasm"/>
    <property type="evidence" value="ECO:0007669"/>
    <property type="project" value="TreeGrafter"/>
</dbReference>
<dbReference type="EMBL" id="LJGU01000130">
    <property type="protein sequence ID" value="OEV02475.1"/>
    <property type="molecule type" value="Genomic_DNA"/>
</dbReference>
<evidence type="ECO:0000313" key="4">
    <source>
        <dbReference type="Proteomes" id="UP000176101"/>
    </source>
</evidence>
<keyword evidence="1" id="KW-0560">Oxidoreductase</keyword>